<dbReference type="EMBL" id="JAAOAS010000136">
    <property type="protein sequence ID" value="KAF5590981.1"/>
    <property type="molecule type" value="Genomic_DNA"/>
</dbReference>
<protein>
    <submittedName>
        <fullName evidence="2">Amino-acid oxidase</fullName>
    </submittedName>
</protein>
<organism evidence="2 3">
    <name type="scientific">Fusarium pseudocircinatum</name>
    <dbReference type="NCBI Taxonomy" id="56676"/>
    <lineage>
        <taxon>Eukaryota</taxon>
        <taxon>Fungi</taxon>
        <taxon>Dikarya</taxon>
        <taxon>Ascomycota</taxon>
        <taxon>Pezizomycotina</taxon>
        <taxon>Sordariomycetes</taxon>
        <taxon>Hypocreomycetidae</taxon>
        <taxon>Hypocreales</taxon>
        <taxon>Nectriaceae</taxon>
        <taxon>Fusarium</taxon>
        <taxon>Fusarium fujikuroi species complex</taxon>
    </lineage>
</organism>
<dbReference type="InterPro" id="IPR002937">
    <property type="entry name" value="Amino_oxidase"/>
</dbReference>
<dbReference type="Gene3D" id="1.10.10.1620">
    <property type="match status" value="1"/>
</dbReference>
<comment type="caution">
    <text evidence="2">The sequence shown here is derived from an EMBL/GenBank/DDBJ whole genome shotgun (WGS) entry which is preliminary data.</text>
</comment>
<dbReference type="SUPFAM" id="SSF51905">
    <property type="entry name" value="FAD/NAD(P)-binding domain"/>
    <property type="match status" value="1"/>
</dbReference>
<dbReference type="SUPFAM" id="SSF54373">
    <property type="entry name" value="FAD-linked reductases, C-terminal domain"/>
    <property type="match status" value="1"/>
</dbReference>
<evidence type="ECO:0000259" key="1">
    <source>
        <dbReference type="Pfam" id="PF01593"/>
    </source>
</evidence>
<feature type="domain" description="Amine oxidase" evidence="1">
    <location>
        <begin position="99"/>
        <end position="599"/>
    </location>
</feature>
<dbReference type="Gene3D" id="1.10.405.10">
    <property type="entry name" value="Guanine Nucleotide Dissociation Inhibitor, domain 1"/>
    <property type="match status" value="1"/>
</dbReference>
<dbReference type="PANTHER" id="PTHR10742:SF342">
    <property type="entry name" value="AMINE OXIDASE"/>
    <property type="match status" value="1"/>
</dbReference>
<gene>
    <name evidence="2" type="ORF">FPCIR_6244</name>
</gene>
<dbReference type="GO" id="GO:0009063">
    <property type="term" value="P:amino acid catabolic process"/>
    <property type="evidence" value="ECO:0007669"/>
    <property type="project" value="TreeGrafter"/>
</dbReference>
<dbReference type="InterPro" id="IPR036188">
    <property type="entry name" value="FAD/NAD-bd_sf"/>
</dbReference>
<evidence type="ECO:0000313" key="2">
    <source>
        <dbReference type="EMBL" id="KAF5590981.1"/>
    </source>
</evidence>
<accession>A0A8H5LGJ9</accession>
<dbReference type="Pfam" id="PF01593">
    <property type="entry name" value="Amino_oxidase"/>
    <property type="match status" value="1"/>
</dbReference>
<dbReference type="AlphaFoldDB" id="A0A8H5LGJ9"/>
<name>A0A8H5LGJ9_9HYPO</name>
<dbReference type="GO" id="GO:0001716">
    <property type="term" value="F:L-amino-acid oxidase activity"/>
    <property type="evidence" value="ECO:0007669"/>
    <property type="project" value="TreeGrafter"/>
</dbReference>
<dbReference type="Gene3D" id="3.50.50.60">
    <property type="entry name" value="FAD/NAD(P)-binding domain"/>
    <property type="match status" value="1"/>
</dbReference>
<sequence>MANSSKLDRQEFFTHEIHSESTIPLLQYFIKCKKHDGTGSEELFHGVKGSIGHHVRDREIPDEAVQLQDILLSLIAKGPRKGDEKLSRSPTVTIVGAGVSGLCAGYELKKAGFKVTILEASSRVGGRVKTFREPTFAHGLHGEGGAMRIPGNHYLLHKYIENFGLKNDLFKFEMENKFIYISGYGETITYDQFNDLLRNRDKKLLKLFPGLRECEKGKTCDDLFTDAVKPVVKRFWEVYDREPKDPQIPEKYYNGAVKKAYTAITEEFDKYTLRSYLTDVAGWTEDALNLYDLGNAHVVFENGFIESFKDAFLSSNKGGGQAGMQQLQQGMDSVPNAFVSTKRGKRSLVDDIIYGARVTEIGEDEIKRPQVPFQPQVKVTYEVVANSSKKTINSDYLILAIPYTAQRTIAKSKPFAPLQEMAIRDVRYVEVTKILLQYKTRWWNDVFNRAKQGDDGGLVSDLPIRYTMFPKTDGNTQFEHSNRGVIMAAYTFEQDATILGSLSPDRRIQIAAENLNRIFPGAKSLDLLEAGASQVFPADELAGGSAFCYFGPMQKTKFLDVMQKPDWENRVFFAGEQASFTHGWIQGAFEAGLRCVQQIWSVAVEGKAQ</sequence>
<dbReference type="InterPro" id="IPR050281">
    <property type="entry name" value="Flavin_monoamine_oxidase"/>
</dbReference>
<keyword evidence="3" id="KW-1185">Reference proteome</keyword>
<dbReference type="Proteomes" id="UP000546213">
    <property type="component" value="Unassembled WGS sequence"/>
</dbReference>
<dbReference type="OrthoDB" id="7777654at2759"/>
<dbReference type="PANTHER" id="PTHR10742">
    <property type="entry name" value="FLAVIN MONOAMINE OXIDASE"/>
    <property type="match status" value="1"/>
</dbReference>
<proteinExistence type="predicted"/>
<reference evidence="2 3" key="1">
    <citation type="submission" date="2020-05" db="EMBL/GenBank/DDBJ databases">
        <title>Identification and distribution of gene clusters putatively required for synthesis of sphingolipid metabolism inhibitors in phylogenetically diverse species of the filamentous fungus Fusarium.</title>
        <authorList>
            <person name="Kim H.-S."/>
            <person name="Busman M."/>
            <person name="Brown D.W."/>
            <person name="Divon H."/>
            <person name="Uhlig S."/>
            <person name="Proctor R.H."/>
        </authorList>
    </citation>
    <scope>NUCLEOTIDE SEQUENCE [LARGE SCALE GENOMIC DNA]</scope>
    <source>
        <strain evidence="2 3">NRRL 36939</strain>
    </source>
</reference>
<dbReference type="Gene3D" id="3.90.660.10">
    <property type="match status" value="1"/>
</dbReference>
<evidence type="ECO:0000313" key="3">
    <source>
        <dbReference type="Proteomes" id="UP000546213"/>
    </source>
</evidence>